<evidence type="ECO:0000313" key="11">
    <source>
        <dbReference type="Proteomes" id="UP000549394"/>
    </source>
</evidence>
<comment type="subcellular location">
    <subcellularLocation>
        <location evidence="1 9">Golgi apparatus membrane</location>
        <topology evidence="1 9">Single-pass type II membrane protein</topology>
    </subcellularLocation>
</comment>
<evidence type="ECO:0000256" key="2">
    <source>
        <dbReference type="ARBA" id="ARBA00006339"/>
    </source>
</evidence>
<feature type="transmembrane region" description="Helical" evidence="9">
    <location>
        <begin position="12"/>
        <end position="33"/>
    </location>
</feature>
<dbReference type="InterPro" id="IPR018011">
    <property type="entry name" value="Carb_sulfotrans_8-10"/>
</dbReference>
<keyword evidence="11" id="KW-1185">Reference proteome</keyword>
<dbReference type="OrthoDB" id="2019940at2759"/>
<dbReference type="EMBL" id="CAJFCJ010000008">
    <property type="protein sequence ID" value="CAD5118378.1"/>
    <property type="molecule type" value="Genomic_DNA"/>
</dbReference>
<evidence type="ECO:0000256" key="1">
    <source>
        <dbReference type="ARBA" id="ARBA00004323"/>
    </source>
</evidence>
<keyword evidence="4 9" id="KW-0812">Transmembrane</keyword>
<evidence type="ECO:0000256" key="9">
    <source>
        <dbReference type="RuleBase" id="RU364020"/>
    </source>
</evidence>
<dbReference type="GO" id="GO:0000139">
    <property type="term" value="C:Golgi membrane"/>
    <property type="evidence" value="ECO:0007669"/>
    <property type="project" value="UniProtKB-SubCell"/>
</dbReference>
<protein>
    <recommendedName>
        <fullName evidence="9">Carbohydrate sulfotransferase</fullName>
        <ecNumber evidence="9">2.8.2.-</ecNumber>
    </recommendedName>
</protein>
<evidence type="ECO:0000256" key="8">
    <source>
        <dbReference type="ARBA" id="ARBA00023180"/>
    </source>
</evidence>
<evidence type="ECO:0000256" key="5">
    <source>
        <dbReference type="ARBA" id="ARBA00022989"/>
    </source>
</evidence>
<evidence type="ECO:0000256" key="7">
    <source>
        <dbReference type="ARBA" id="ARBA00023136"/>
    </source>
</evidence>
<keyword evidence="7 9" id="KW-0472">Membrane</keyword>
<dbReference type="EC" id="2.8.2.-" evidence="9"/>
<dbReference type="AlphaFoldDB" id="A0A7I8VUY8"/>
<keyword evidence="9" id="KW-0735">Signal-anchor</keyword>
<dbReference type="PANTHER" id="PTHR12137:SF54">
    <property type="entry name" value="CARBOHYDRATE SULFOTRANSFERASE"/>
    <property type="match status" value="1"/>
</dbReference>
<accession>A0A7I8VUY8</accession>
<evidence type="ECO:0000256" key="4">
    <source>
        <dbReference type="ARBA" id="ARBA00022692"/>
    </source>
</evidence>
<dbReference type="GO" id="GO:0016051">
    <property type="term" value="P:carbohydrate biosynthetic process"/>
    <property type="evidence" value="ECO:0007669"/>
    <property type="project" value="InterPro"/>
</dbReference>
<keyword evidence="8 9" id="KW-0325">Glycoprotein</keyword>
<evidence type="ECO:0000313" key="10">
    <source>
        <dbReference type="EMBL" id="CAD5118378.1"/>
    </source>
</evidence>
<dbReference type="InterPro" id="IPR005331">
    <property type="entry name" value="Sulfotransferase"/>
</dbReference>
<keyword evidence="3 9" id="KW-0808">Transferase</keyword>
<keyword evidence="9" id="KW-0119">Carbohydrate metabolism</keyword>
<gene>
    <name evidence="10" type="ORF">DGYR_LOCUS6765</name>
</gene>
<comment type="caution">
    <text evidence="10">The sequence shown here is derived from an EMBL/GenBank/DDBJ whole genome shotgun (WGS) entry which is preliminary data.</text>
</comment>
<organism evidence="10 11">
    <name type="scientific">Dimorphilus gyrociliatus</name>
    <dbReference type="NCBI Taxonomy" id="2664684"/>
    <lineage>
        <taxon>Eukaryota</taxon>
        <taxon>Metazoa</taxon>
        <taxon>Spiralia</taxon>
        <taxon>Lophotrochozoa</taxon>
        <taxon>Annelida</taxon>
        <taxon>Polychaeta</taxon>
        <taxon>Polychaeta incertae sedis</taxon>
        <taxon>Dinophilidae</taxon>
        <taxon>Dimorphilus</taxon>
    </lineage>
</organism>
<sequence length="319" mass="37757">MLVENWIDKTRCMKFATFKLLLFSTAFLFFYTINKFTERATKSRDNYGTSGTLIASSNQTIRKTCSPINPASMSHIYADERFKIIYCANPKVACSTWKATLLSLHLNETDLSNVDVHNPSVLKRFGIISFKYLTEEDINEKLKTYFKFMFSRHPFERLVSAYIDKFTKYNRYTITFRRRYGRRIQRMYRKKKRPSGNGVTFSEFVRFLTDTDAKVFSYNPHWASQVHLCQPCLVSYDFIGEWRNFIQDSKFVTKLLEKLVGRNVSLVARHVSEKRLSPTSAKDYYRTIKRKILSNLQKLYKNDLQTFNYTADEYFARKI</sequence>
<keyword evidence="5 9" id="KW-1133">Transmembrane helix</keyword>
<proteinExistence type="inferred from homology"/>
<dbReference type="GO" id="GO:0008146">
    <property type="term" value="F:sulfotransferase activity"/>
    <property type="evidence" value="ECO:0007669"/>
    <property type="project" value="InterPro"/>
</dbReference>
<reference evidence="10 11" key="1">
    <citation type="submission" date="2020-08" db="EMBL/GenBank/DDBJ databases">
        <authorList>
            <person name="Hejnol A."/>
        </authorList>
    </citation>
    <scope>NUCLEOTIDE SEQUENCE [LARGE SCALE GENOMIC DNA]</scope>
</reference>
<keyword evidence="6 9" id="KW-0333">Golgi apparatus</keyword>
<name>A0A7I8VUY8_9ANNE</name>
<dbReference type="PANTHER" id="PTHR12137">
    <property type="entry name" value="CARBOHYDRATE SULFOTRANSFERASE"/>
    <property type="match status" value="1"/>
</dbReference>
<dbReference type="Proteomes" id="UP000549394">
    <property type="component" value="Unassembled WGS sequence"/>
</dbReference>
<evidence type="ECO:0000256" key="3">
    <source>
        <dbReference type="ARBA" id="ARBA00022679"/>
    </source>
</evidence>
<evidence type="ECO:0000256" key="6">
    <source>
        <dbReference type="ARBA" id="ARBA00023034"/>
    </source>
</evidence>
<dbReference type="Pfam" id="PF03567">
    <property type="entry name" value="Sulfotransfer_2"/>
    <property type="match status" value="1"/>
</dbReference>
<comment type="similarity">
    <text evidence="2 9">Belongs to the sulfotransferase 2 family.</text>
</comment>